<accession>A0A1D1UKG0</accession>
<evidence type="ECO:0000313" key="4">
    <source>
        <dbReference type="EMBL" id="GAU89941.1"/>
    </source>
</evidence>
<protein>
    <submittedName>
        <fullName evidence="4">SAHS9</fullName>
    </submittedName>
</protein>
<keyword evidence="5" id="KW-1185">Reference proteome</keyword>
<dbReference type="AlphaFoldDB" id="A0A1D1UKG0"/>
<evidence type="ECO:0000256" key="2">
    <source>
        <dbReference type="ARBA" id="ARBA00023016"/>
    </source>
</evidence>
<keyword evidence="2" id="KW-0346">Stress response</keyword>
<dbReference type="Gene3D" id="2.40.128.20">
    <property type="match status" value="1"/>
</dbReference>
<gene>
    <name evidence="4" type="primary">RvY_02432-2</name>
    <name evidence="4" type="synonym">RvY_02432.2</name>
    <name evidence="4" type="ORF">RvY_02432</name>
</gene>
<comment type="similarity">
    <text evidence="1">Belongs to the Secretory-abundant heat soluble protein (SAHS) family.</text>
</comment>
<dbReference type="InterPro" id="IPR012674">
    <property type="entry name" value="Calycin"/>
</dbReference>
<dbReference type="EMBL" id="BDGG01000001">
    <property type="protein sequence ID" value="GAU89941.1"/>
    <property type="molecule type" value="Genomic_DNA"/>
</dbReference>
<reference evidence="4 5" key="1">
    <citation type="journal article" date="2016" name="Nat. Commun.">
        <title>Extremotolerant tardigrade genome and improved radiotolerance of human cultured cells by tardigrade-unique protein.</title>
        <authorList>
            <person name="Hashimoto T."/>
            <person name="Horikawa D.D."/>
            <person name="Saito Y."/>
            <person name="Kuwahara H."/>
            <person name="Kozuka-Hata H."/>
            <person name="Shin-I T."/>
            <person name="Minakuchi Y."/>
            <person name="Ohishi K."/>
            <person name="Motoyama A."/>
            <person name="Aizu T."/>
            <person name="Enomoto A."/>
            <person name="Kondo K."/>
            <person name="Tanaka S."/>
            <person name="Hara Y."/>
            <person name="Koshikawa S."/>
            <person name="Sagara H."/>
            <person name="Miura T."/>
            <person name="Yokobori S."/>
            <person name="Miyagawa K."/>
            <person name="Suzuki Y."/>
            <person name="Kubo T."/>
            <person name="Oyama M."/>
            <person name="Kohara Y."/>
            <person name="Fujiyama A."/>
            <person name="Arakawa K."/>
            <person name="Katayama T."/>
            <person name="Toyoda A."/>
            <person name="Kunieda T."/>
        </authorList>
    </citation>
    <scope>NUCLEOTIDE SEQUENCE [LARGE SCALE GENOMIC DNA]</scope>
    <source>
        <strain evidence="4 5">YOKOZUNA-1</strain>
    </source>
</reference>
<name>A0A1D1UKG0_RAMVA</name>
<dbReference type="Proteomes" id="UP000186922">
    <property type="component" value="Unassembled WGS sequence"/>
</dbReference>
<comment type="function">
    <text evidence="3">Secreted heat soluble protein acting as a molecular shield in water-deficient condition. Tardigrade-specific intrinsically disordered proteins (TDPs) are essential for desiccation tolerance by forming non-crystalline amorphous solids upon desiccation, and this vitrified state mirrors their protective capabilities.</text>
</comment>
<evidence type="ECO:0000256" key="3">
    <source>
        <dbReference type="ARBA" id="ARBA00045493"/>
    </source>
</evidence>
<evidence type="ECO:0000313" key="5">
    <source>
        <dbReference type="Proteomes" id="UP000186922"/>
    </source>
</evidence>
<proteinExistence type="inferred from homology"/>
<sequence length="113" mass="12870">MSHPEVNLNSTVLVNHLKKGDEYHHKIIIKEYYTNHVVYKLGEQSPGSYDGLSYSVKYGEKDGALVGTAHYTGTKDQRLNITMHNVYKLEGDRLLKSSTIDGVTLNCHHKRRI</sequence>
<evidence type="ECO:0000256" key="1">
    <source>
        <dbReference type="ARBA" id="ARBA00006119"/>
    </source>
</evidence>
<organism evidence="4 5">
    <name type="scientific">Ramazzottius varieornatus</name>
    <name type="common">Water bear</name>
    <name type="synonym">Tardigrade</name>
    <dbReference type="NCBI Taxonomy" id="947166"/>
    <lineage>
        <taxon>Eukaryota</taxon>
        <taxon>Metazoa</taxon>
        <taxon>Ecdysozoa</taxon>
        <taxon>Tardigrada</taxon>
        <taxon>Eutardigrada</taxon>
        <taxon>Parachela</taxon>
        <taxon>Hypsibioidea</taxon>
        <taxon>Ramazzottiidae</taxon>
        <taxon>Ramazzottius</taxon>
    </lineage>
</organism>
<comment type="caution">
    <text evidence="4">The sequence shown here is derived from an EMBL/GenBank/DDBJ whole genome shotgun (WGS) entry which is preliminary data.</text>
</comment>